<accession>A0A2T7PZK9</accession>
<evidence type="ECO:0000256" key="1">
    <source>
        <dbReference type="SAM" id="Phobius"/>
    </source>
</evidence>
<sequence length="137" mass="15737">MGKQTEGGYVPRERRRNPARSAKWWWRKLHGHYTSLVALAVRGVLAIHSIIALWVVVSLRGNPTYWALLACNLPLVIESLYSIFWRSGRESKWFCPCFVAFLVAELPSIWLMELNRLHSFADAYESGNVTGLWTFLG</sequence>
<protein>
    <submittedName>
        <fullName evidence="2">Uncharacterized protein</fullName>
    </submittedName>
</protein>
<keyword evidence="1" id="KW-1133">Transmembrane helix</keyword>
<evidence type="ECO:0000313" key="3">
    <source>
        <dbReference type="Proteomes" id="UP000245119"/>
    </source>
</evidence>
<dbReference type="PANTHER" id="PTHR22168">
    <property type="entry name" value="TMEM26 PROTEIN"/>
    <property type="match status" value="1"/>
</dbReference>
<organism evidence="2 3">
    <name type="scientific">Pomacea canaliculata</name>
    <name type="common">Golden apple snail</name>
    <dbReference type="NCBI Taxonomy" id="400727"/>
    <lineage>
        <taxon>Eukaryota</taxon>
        <taxon>Metazoa</taxon>
        <taxon>Spiralia</taxon>
        <taxon>Lophotrochozoa</taxon>
        <taxon>Mollusca</taxon>
        <taxon>Gastropoda</taxon>
        <taxon>Caenogastropoda</taxon>
        <taxon>Architaenioglossa</taxon>
        <taxon>Ampullarioidea</taxon>
        <taxon>Ampullariidae</taxon>
        <taxon>Pomacea</taxon>
    </lineage>
</organism>
<keyword evidence="1" id="KW-0812">Transmembrane</keyword>
<dbReference type="Proteomes" id="UP000245119">
    <property type="component" value="Linkage Group LG1"/>
</dbReference>
<reference evidence="2 3" key="1">
    <citation type="submission" date="2018-04" db="EMBL/GenBank/DDBJ databases">
        <title>The genome of golden apple snail Pomacea canaliculata provides insight into stress tolerance and invasive adaptation.</title>
        <authorList>
            <person name="Liu C."/>
            <person name="Liu B."/>
            <person name="Ren Y."/>
            <person name="Zhang Y."/>
            <person name="Wang H."/>
            <person name="Li S."/>
            <person name="Jiang F."/>
            <person name="Yin L."/>
            <person name="Zhang G."/>
            <person name="Qian W."/>
            <person name="Fan W."/>
        </authorList>
    </citation>
    <scope>NUCLEOTIDE SEQUENCE [LARGE SCALE GENOMIC DNA]</scope>
    <source>
        <strain evidence="2">SZHN2017</strain>
        <tissue evidence="2">Muscle</tissue>
    </source>
</reference>
<proteinExistence type="predicted"/>
<dbReference type="PANTHER" id="PTHR22168:SF3">
    <property type="entry name" value="TRANSMEMBRANE PROTEIN 26"/>
    <property type="match status" value="1"/>
</dbReference>
<dbReference type="AlphaFoldDB" id="A0A2T7PZK9"/>
<dbReference type="STRING" id="400727.A0A2T7PZK9"/>
<keyword evidence="3" id="KW-1185">Reference proteome</keyword>
<comment type="caution">
    <text evidence="2">The sequence shown here is derived from an EMBL/GenBank/DDBJ whole genome shotgun (WGS) entry which is preliminary data.</text>
</comment>
<keyword evidence="1" id="KW-0472">Membrane</keyword>
<gene>
    <name evidence="2" type="ORF">C0Q70_01451</name>
</gene>
<feature type="transmembrane region" description="Helical" evidence="1">
    <location>
        <begin position="93"/>
        <end position="112"/>
    </location>
</feature>
<feature type="transmembrane region" description="Helical" evidence="1">
    <location>
        <begin position="33"/>
        <end position="57"/>
    </location>
</feature>
<evidence type="ECO:0000313" key="2">
    <source>
        <dbReference type="EMBL" id="PVD38827.1"/>
    </source>
</evidence>
<dbReference type="InterPro" id="IPR019169">
    <property type="entry name" value="Transmembrane_26"/>
</dbReference>
<name>A0A2T7PZK9_POMCA</name>
<dbReference type="EMBL" id="PZQS01000001">
    <property type="protein sequence ID" value="PVD38827.1"/>
    <property type="molecule type" value="Genomic_DNA"/>
</dbReference>
<feature type="transmembrane region" description="Helical" evidence="1">
    <location>
        <begin position="63"/>
        <end position="81"/>
    </location>
</feature>
<dbReference type="Pfam" id="PF09772">
    <property type="entry name" value="Tmem26"/>
    <property type="match status" value="1"/>
</dbReference>
<dbReference type="OrthoDB" id="10042902at2759"/>